<feature type="compositionally biased region" description="Basic residues" evidence="1">
    <location>
        <begin position="379"/>
        <end position="388"/>
    </location>
</feature>
<dbReference type="InParanoid" id="C4JP87"/>
<dbReference type="Proteomes" id="UP000002058">
    <property type="component" value="Unassembled WGS sequence"/>
</dbReference>
<evidence type="ECO:0000256" key="1">
    <source>
        <dbReference type="SAM" id="MobiDB-lite"/>
    </source>
</evidence>
<dbReference type="STRING" id="336963.C4JP87"/>
<feature type="compositionally biased region" description="Basic residues" evidence="1">
    <location>
        <begin position="481"/>
        <end position="502"/>
    </location>
</feature>
<dbReference type="OrthoDB" id="10672272at2759"/>
<dbReference type="KEGG" id="ure:UREG_04469"/>
<accession>C4JP87</accession>
<proteinExistence type="predicted"/>
<dbReference type="HOGENOM" id="CLU_526975_0_0_1"/>
<feature type="compositionally biased region" description="Polar residues" evidence="1">
    <location>
        <begin position="421"/>
        <end position="435"/>
    </location>
</feature>
<feature type="compositionally biased region" description="Polar residues" evidence="1">
    <location>
        <begin position="401"/>
        <end position="414"/>
    </location>
</feature>
<reference evidence="3" key="1">
    <citation type="journal article" date="2009" name="Genome Res.">
        <title>Comparative genomic analyses of the human fungal pathogens Coccidioides and their relatives.</title>
        <authorList>
            <person name="Sharpton T.J."/>
            <person name="Stajich J.E."/>
            <person name="Rounsley S.D."/>
            <person name="Gardner M.J."/>
            <person name="Wortman J.R."/>
            <person name="Jordar V.S."/>
            <person name="Maiti R."/>
            <person name="Kodira C.D."/>
            <person name="Neafsey D.E."/>
            <person name="Zeng Q."/>
            <person name="Hung C.-Y."/>
            <person name="McMahan C."/>
            <person name="Muszewska A."/>
            <person name="Grynberg M."/>
            <person name="Mandel M.A."/>
            <person name="Kellner E.M."/>
            <person name="Barker B.M."/>
            <person name="Galgiani J.N."/>
            <person name="Orbach M.J."/>
            <person name="Kirkland T.N."/>
            <person name="Cole G.T."/>
            <person name="Henn M.R."/>
            <person name="Birren B.W."/>
            <person name="Taylor J.W."/>
        </authorList>
    </citation>
    <scope>NUCLEOTIDE SEQUENCE [LARGE SCALE GENOMIC DNA]</scope>
    <source>
        <strain evidence="3">UAMH 1704</strain>
    </source>
</reference>
<dbReference type="GeneID" id="8442333"/>
<sequence length="517" mass="58862">MAGLDAISAILGILNISFNVAEALFKYIKSVKHVEEEIRDLHRQIVDTSSVLRDIPGLLELHFDSRSGLFAHTTVECILRNSSGYMATLWEIKGILNPLCASGTHEVPVSKRHKMKWPYAKYKIEESLTRLRAIQIELQLTLSLAACNPERVASFHRASRKRAGRPRRWRMSRNRPFDSCYDHENYPLPRSFAENNPSKPPTPRTRDGVEPGPSTTRFGQKTNIFKRLRTINWLHFMNPKKPNSFEDNIVTEGSQVEEWMLDFSTNAWIQCVEYSYNDLPTRGEERLWRQYSQEKFTGTGYKRKLLSIRFLKRAIRVGILRKLEEPVALHVQILRTDTCTPIRSLPQETSLHDVGQSLGRSERHVQSALGHRDPISGRPQRRGGRRSKFNAQTCEKDSHLNQRQNNNSSGYISTHSKDQAEQPQPNSSLGGQNSHFGIYKPATHVVPNEASRPAPSHDKKPQADSTDGDSSDPARGATRGRFYRLHPKIRRKSKTWGSRPRHGPAPSQGSFVSRGPL</sequence>
<gene>
    <name evidence="2" type="ORF">UREG_04469</name>
</gene>
<protein>
    <recommendedName>
        <fullName evidence="4">Fungal N-terminal domain-containing protein</fullName>
    </recommendedName>
</protein>
<dbReference type="RefSeq" id="XP_002544952.1">
    <property type="nucleotide sequence ID" value="XM_002544906.1"/>
</dbReference>
<dbReference type="EMBL" id="CH476616">
    <property type="protein sequence ID" value="EEP79623.1"/>
    <property type="molecule type" value="Genomic_DNA"/>
</dbReference>
<feature type="region of interest" description="Disordered" evidence="1">
    <location>
        <begin position="188"/>
        <end position="218"/>
    </location>
</feature>
<feature type="compositionally biased region" description="Basic and acidic residues" evidence="1">
    <location>
        <begin position="360"/>
        <end position="375"/>
    </location>
</feature>
<dbReference type="AlphaFoldDB" id="C4JP87"/>
<evidence type="ECO:0000313" key="3">
    <source>
        <dbReference type="Proteomes" id="UP000002058"/>
    </source>
</evidence>
<organism evidence="2 3">
    <name type="scientific">Uncinocarpus reesii (strain UAMH 1704)</name>
    <dbReference type="NCBI Taxonomy" id="336963"/>
    <lineage>
        <taxon>Eukaryota</taxon>
        <taxon>Fungi</taxon>
        <taxon>Dikarya</taxon>
        <taxon>Ascomycota</taxon>
        <taxon>Pezizomycotina</taxon>
        <taxon>Eurotiomycetes</taxon>
        <taxon>Eurotiomycetidae</taxon>
        <taxon>Onygenales</taxon>
        <taxon>Onygenaceae</taxon>
        <taxon>Uncinocarpus</taxon>
    </lineage>
</organism>
<keyword evidence="3" id="KW-1185">Reference proteome</keyword>
<evidence type="ECO:0000313" key="2">
    <source>
        <dbReference type="EMBL" id="EEP79623.1"/>
    </source>
</evidence>
<name>C4JP87_UNCRE</name>
<feature type="region of interest" description="Disordered" evidence="1">
    <location>
        <begin position="354"/>
        <end position="517"/>
    </location>
</feature>
<dbReference type="VEuPathDB" id="FungiDB:UREG_04469"/>
<dbReference type="eggNOG" id="ENOG502SYCW">
    <property type="taxonomic scope" value="Eukaryota"/>
</dbReference>
<evidence type="ECO:0008006" key="4">
    <source>
        <dbReference type="Google" id="ProtNLM"/>
    </source>
</evidence>